<keyword evidence="2" id="KW-0321">Glycogen metabolism</keyword>
<dbReference type="Gene3D" id="2.160.10.10">
    <property type="entry name" value="Hexapeptide repeat proteins"/>
    <property type="match status" value="1"/>
</dbReference>
<dbReference type="EC" id="2.7.7.27" evidence="11"/>
<sequence length="385" mass="42043">MENKEWVAMILAQGSCLGALTQEVAKPAVPFGGQYRIIDFTLSNCRNSGLDTVGILTQYQPLLLHSYVGNGSAWDLDRRDGGVHILPPFFREQGGEWYKGTADAVYQNVEFIEHFGPEYVVVLSGDHIYKMNYADMLSLHKACQADVTLGVLEVPREETGRFGLIDIGVDGQITGLGEKLRQSRGNQVSMGVYIFSWKVLKQYLERDAASFTSTHDFGRDIIPALLAAGKRIYAYKFAGYWQDVDTISSYWQTNMDILGLAPKLVLDDPDWPVYSPHVSLPPQYHGPGAKVSNSAIAGGVTVLGEVENSIVFPGVYIAPGAKIKDSIIMQYARIERDTTLAGAIITANAVVSPGMAAHPGNGVIPVMGNRQFITAEILAKIERAG</sequence>
<dbReference type="InterPro" id="IPR011004">
    <property type="entry name" value="Trimer_LpxA-like_sf"/>
</dbReference>
<dbReference type="CDD" id="cd04651">
    <property type="entry name" value="LbH_G1P_AT_C"/>
    <property type="match status" value="1"/>
</dbReference>
<accession>A0A212LXE1</accession>
<dbReference type="NCBIfam" id="NF003670">
    <property type="entry name" value="PRK05293.1"/>
    <property type="match status" value="1"/>
</dbReference>
<keyword evidence="8" id="KW-0119">Carbohydrate metabolism</keyword>
<evidence type="ECO:0000256" key="1">
    <source>
        <dbReference type="ARBA" id="ARBA00010443"/>
    </source>
</evidence>
<evidence type="ECO:0000256" key="6">
    <source>
        <dbReference type="ARBA" id="ARBA00022840"/>
    </source>
</evidence>
<dbReference type="PROSITE" id="PS00810">
    <property type="entry name" value="ADP_GLC_PYROPHOSPH_3"/>
    <property type="match status" value="1"/>
</dbReference>
<comment type="similarity">
    <text evidence="1">Belongs to the bacterial/plant glucose-1-phosphate adenylyltransferase family.</text>
</comment>
<dbReference type="AlphaFoldDB" id="A0A212LXE1"/>
<evidence type="ECO:0000256" key="8">
    <source>
        <dbReference type="ARBA" id="ARBA00023277"/>
    </source>
</evidence>
<keyword evidence="4 11" id="KW-0548">Nucleotidyltransferase</keyword>
<gene>
    <name evidence="11" type="primary">glgC</name>
    <name evidence="11" type="ORF">KL86SPO_40635</name>
</gene>
<feature type="domain" description="Glucose-1-phosphate adenylyltransferase/Bifunctional protein GlmU-like C-terminal hexapeptide" evidence="10">
    <location>
        <begin position="289"/>
        <end position="355"/>
    </location>
</feature>
<dbReference type="InterPro" id="IPR029044">
    <property type="entry name" value="Nucleotide-diphossugar_trans"/>
</dbReference>
<keyword evidence="5" id="KW-0547">Nucleotide-binding</keyword>
<organism evidence="11">
    <name type="scientific">uncultured Sporomusa sp</name>
    <dbReference type="NCBI Taxonomy" id="307249"/>
    <lineage>
        <taxon>Bacteria</taxon>
        <taxon>Bacillati</taxon>
        <taxon>Bacillota</taxon>
        <taxon>Negativicutes</taxon>
        <taxon>Selenomonadales</taxon>
        <taxon>Sporomusaceae</taxon>
        <taxon>Sporomusa</taxon>
        <taxon>environmental samples</taxon>
    </lineage>
</organism>
<dbReference type="EMBL" id="FMJE01000004">
    <property type="protein sequence ID" value="SCM82150.1"/>
    <property type="molecule type" value="Genomic_DNA"/>
</dbReference>
<dbReference type="InterPro" id="IPR005835">
    <property type="entry name" value="NTP_transferase_dom"/>
</dbReference>
<evidence type="ECO:0000256" key="3">
    <source>
        <dbReference type="ARBA" id="ARBA00022679"/>
    </source>
</evidence>
<evidence type="ECO:0000313" key="11">
    <source>
        <dbReference type="EMBL" id="SCM82150.1"/>
    </source>
</evidence>
<dbReference type="Pfam" id="PF00483">
    <property type="entry name" value="NTP_transferase"/>
    <property type="match status" value="1"/>
</dbReference>
<dbReference type="Gene3D" id="3.90.550.10">
    <property type="entry name" value="Spore Coat Polysaccharide Biosynthesis Protein SpsA, Chain A"/>
    <property type="match status" value="1"/>
</dbReference>
<dbReference type="PANTHER" id="PTHR43523">
    <property type="entry name" value="GLUCOSE-1-PHOSPHATE ADENYLYLTRANSFERASE-RELATED"/>
    <property type="match status" value="1"/>
</dbReference>
<evidence type="ECO:0000256" key="5">
    <source>
        <dbReference type="ARBA" id="ARBA00022741"/>
    </source>
</evidence>
<dbReference type="Pfam" id="PF24894">
    <property type="entry name" value="Hexapep_GlmU"/>
    <property type="match status" value="1"/>
</dbReference>
<dbReference type="PANTHER" id="PTHR43523:SF2">
    <property type="entry name" value="GLUCOSE-1-PHOSPHATE ADENYLYLTRANSFERASE"/>
    <property type="match status" value="1"/>
</dbReference>
<dbReference type="SUPFAM" id="SSF53448">
    <property type="entry name" value="Nucleotide-diphospho-sugar transferases"/>
    <property type="match status" value="1"/>
</dbReference>
<evidence type="ECO:0000259" key="10">
    <source>
        <dbReference type="Pfam" id="PF24894"/>
    </source>
</evidence>
<dbReference type="InterPro" id="IPR056818">
    <property type="entry name" value="GlmU/GlgC-like_hexapep"/>
</dbReference>
<reference evidence="11" key="1">
    <citation type="submission" date="2016-08" db="EMBL/GenBank/DDBJ databases">
        <authorList>
            <person name="Seilhamer J.J."/>
        </authorList>
    </citation>
    <scope>NUCLEOTIDE SEQUENCE</scope>
    <source>
        <strain evidence="11">86</strain>
    </source>
</reference>
<evidence type="ECO:0000256" key="7">
    <source>
        <dbReference type="ARBA" id="ARBA00023056"/>
    </source>
</evidence>
<dbReference type="InterPro" id="IPR005836">
    <property type="entry name" value="ADP_Glu_pyroP_CS"/>
</dbReference>
<name>A0A212LXE1_9FIRM</name>
<keyword evidence="6" id="KW-0067">ATP-binding</keyword>
<evidence type="ECO:0000256" key="2">
    <source>
        <dbReference type="ARBA" id="ARBA00022600"/>
    </source>
</evidence>
<dbReference type="SUPFAM" id="SSF51161">
    <property type="entry name" value="Trimeric LpxA-like enzymes"/>
    <property type="match status" value="1"/>
</dbReference>
<keyword evidence="3 11" id="KW-0808">Transferase</keyword>
<protein>
    <submittedName>
        <fullName evidence="11">Glucose-1-phosphate adenylyltransferase</fullName>
        <ecNumber evidence="11">2.7.7.27</ecNumber>
    </submittedName>
</protein>
<evidence type="ECO:0000259" key="9">
    <source>
        <dbReference type="Pfam" id="PF00483"/>
    </source>
</evidence>
<dbReference type="RefSeq" id="WP_288184896.1">
    <property type="nucleotide sequence ID" value="NZ_LT608335.1"/>
</dbReference>
<dbReference type="CDD" id="cd02508">
    <property type="entry name" value="ADP_Glucose_PP"/>
    <property type="match status" value="1"/>
</dbReference>
<feature type="domain" description="Nucleotidyl transferase" evidence="9">
    <location>
        <begin position="8"/>
        <end position="257"/>
    </location>
</feature>
<evidence type="ECO:0000256" key="4">
    <source>
        <dbReference type="ARBA" id="ARBA00022695"/>
    </source>
</evidence>
<dbReference type="GO" id="GO:0008878">
    <property type="term" value="F:glucose-1-phosphate adenylyltransferase activity"/>
    <property type="evidence" value="ECO:0007669"/>
    <property type="project" value="UniProtKB-EC"/>
</dbReference>
<dbReference type="InterPro" id="IPR011831">
    <property type="entry name" value="ADP-Glc_PPase"/>
</dbReference>
<dbReference type="PROSITE" id="PS00809">
    <property type="entry name" value="ADP_GLC_PYROPHOSPH_2"/>
    <property type="match status" value="1"/>
</dbReference>
<keyword evidence="7" id="KW-0320">Glycogen biosynthesis</keyword>
<dbReference type="GO" id="GO:0005524">
    <property type="term" value="F:ATP binding"/>
    <property type="evidence" value="ECO:0007669"/>
    <property type="project" value="UniProtKB-KW"/>
</dbReference>
<dbReference type="GO" id="GO:0005978">
    <property type="term" value="P:glycogen biosynthetic process"/>
    <property type="evidence" value="ECO:0007669"/>
    <property type="project" value="UniProtKB-KW"/>
</dbReference>
<proteinExistence type="inferred from homology"/>